<dbReference type="InParanoid" id="A0A0C3IG68"/>
<dbReference type="EMBL" id="KN832055">
    <property type="protein sequence ID" value="KIN96012.1"/>
    <property type="molecule type" value="Genomic_DNA"/>
</dbReference>
<keyword evidence="2" id="KW-1185">Reference proteome</keyword>
<reference evidence="1 2" key="1">
    <citation type="submission" date="2014-04" db="EMBL/GenBank/DDBJ databases">
        <authorList>
            <consortium name="DOE Joint Genome Institute"/>
            <person name="Kuo A."/>
            <person name="Kohler A."/>
            <person name="Costa M.D."/>
            <person name="Nagy L.G."/>
            <person name="Floudas D."/>
            <person name="Copeland A."/>
            <person name="Barry K.W."/>
            <person name="Cichocki N."/>
            <person name="Veneault-Fourrey C."/>
            <person name="LaButti K."/>
            <person name="Lindquist E.A."/>
            <person name="Lipzen A."/>
            <person name="Lundell T."/>
            <person name="Morin E."/>
            <person name="Murat C."/>
            <person name="Sun H."/>
            <person name="Tunlid A."/>
            <person name="Henrissat B."/>
            <person name="Grigoriev I.V."/>
            <person name="Hibbett D.S."/>
            <person name="Martin F."/>
            <person name="Nordberg H.P."/>
            <person name="Cantor M.N."/>
            <person name="Hua S.X."/>
        </authorList>
    </citation>
    <scope>NUCLEOTIDE SEQUENCE [LARGE SCALE GENOMIC DNA]</scope>
    <source>
        <strain evidence="1 2">Marx 270</strain>
    </source>
</reference>
<dbReference type="OrthoDB" id="2635432at2759"/>
<organism evidence="1 2">
    <name type="scientific">Pisolithus tinctorius Marx 270</name>
    <dbReference type="NCBI Taxonomy" id="870435"/>
    <lineage>
        <taxon>Eukaryota</taxon>
        <taxon>Fungi</taxon>
        <taxon>Dikarya</taxon>
        <taxon>Basidiomycota</taxon>
        <taxon>Agaricomycotina</taxon>
        <taxon>Agaricomycetes</taxon>
        <taxon>Agaricomycetidae</taxon>
        <taxon>Boletales</taxon>
        <taxon>Sclerodermatineae</taxon>
        <taxon>Pisolithaceae</taxon>
        <taxon>Pisolithus</taxon>
    </lineage>
</organism>
<dbReference type="AlphaFoldDB" id="A0A0C3IG68"/>
<dbReference type="Proteomes" id="UP000054217">
    <property type="component" value="Unassembled WGS sequence"/>
</dbReference>
<accession>A0A0C3IG68</accession>
<dbReference type="HOGENOM" id="CLU_1107484_0_0_1"/>
<name>A0A0C3IG68_PISTI</name>
<proteinExistence type="predicted"/>
<evidence type="ECO:0000313" key="2">
    <source>
        <dbReference type="Proteomes" id="UP000054217"/>
    </source>
</evidence>
<reference evidence="2" key="2">
    <citation type="submission" date="2015-01" db="EMBL/GenBank/DDBJ databases">
        <title>Evolutionary Origins and Diversification of the Mycorrhizal Mutualists.</title>
        <authorList>
            <consortium name="DOE Joint Genome Institute"/>
            <consortium name="Mycorrhizal Genomics Consortium"/>
            <person name="Kohler A."/>
            <person name="Kuo A."/>
            <person name="Nagy L.G."/>
            <person name="Floudas D."/>
            <person name="Copeland A."/>
            <person name="Barry K.W."/>
            <person name="Cichocki N."/>
            <person name="Veneault-Fourrey C."/>
            <person name="LaButti K."/>
            <person name="Lindquist E.A."/>
            <person name="Lipzen A."/>
            <person name="Lundell T."/>
            <person name="Morin E."/>
            <person name="Murat C."/>
            <person name="Riley R."/>
            <person name="Ohm R."/>
            <person name="Sun H."/>
            <person name="Tunlid A."/>
            <person name="Henrissat B."/>
            <person name="Grigoriev I.V."/>
            <person name="Hibbett D.S."/>
            <person name="Martin F."/>
        </authorList>
    </citation>
    <scope>NUCLEOTIDE SEQUENCE [LARGE SCALE GENOMIC DNA]</scope>
    <source>
        <strain evidence="2">Marx 270</strain>
    </source>
</reference>
<evidence type="ECO:0000313" key="1">
    <source>
        <dbReference type="EMBL" id="KIN96012.1"/>
    </source>
</evidence>
<feature type="non-terminal residue" evidence="1">
    <location>
        <position position="209"/>
    </location>
</feature>
<protein>
    <submittedName>
        <fullName evidence="1">Uncharacterized protein</fullName>
    </submittedName>
</protein>
<gene>
    <name evidence="1" type="ORF">M404DRAFT_33668</name>
</gene>
<sequence length="209" mass="22584">MELSRSDTFTKPKHASLAGYRSGDLAVGRTAVLNDLGEIPQVSLEYFKSAILPPLRGQIDIAKIKTSLEGAEAWSRHSGWTAIKKEPKLSGVSEEETFEPLSKVFDAVVREAGKVANTPATLRFSSQCSHSPLSDHSNATRPGACLLLVGKNSVGSQGAKKNNAENSGPDSWYDIAVSFEFKKGNRAAERDDNDTKVISSLHHIMCSDP</sequence>